<protein>
    <submittedName>
        <fullName evidence="3">Uncharacterized protein LOC106806715</fullName>
    </submittedName>
</protein>
<evidence type="ECO:0000256" key="1">
    <source>
        <dbReference type="SAM" id="MobiDB-lite"/>
    </source>
</evidence>
<proteinExistence type="predicted"/>
<gene>
    <name evidence="3" type="primary">LOC106806715</name>
</gene>
<accession>A0ABM1DWB5</accession>
<keyword evidence="2" id="KW-1185">Reference proteome</keyword>
<reference evidence="3" key="1">
    <citation type="submission" date="2025-08" db="UniProtKB">
        <authorList>
            <consortium name="RefSeq"/>
        </authorList>
    </citation>
    <scope>IDENTIFICATION</scope>
</reference>
<feature type="compositionally biased region" description="Polar residues" evidence="1">
    <location>
        <begin position="410"/>
        <end position="424"/>
    </location>
</feature>
<feature type="region of interest" description="Disordered" evidence="1">
    <location>
        <begin position="276"/>
        <end position="298"/>
    </location>
</feature>
<dbReference type="Proteomes" id="UP000695022">
    <property type="component" value="Unplaced"/>
</dbReference>
<dbReference type="RefSeq" id="XP_014664236.1">
    <property type="nucleotide sequence ID" value="XM_014808750.1"/>
</dbReference>
<feature type="region of interest" description="Disordered" evidence="1">
    <location>
        <begin position="403"/>
        <end position="443"/>
    </location>
</feature>
<name>A0ABM1DWB5_PRICU</name>
<evidence type="ECO:0000313" key="2">
    <source>
        <dbReference type="Proteomes" id="UP000695022"/>
    </source>
</evidence>
<feature type="region of interest" description="Disordered" evidence="1">
    <location>
        <begin position="1"/>
        <end position="63"/>
    </location>
</feature>
<evidence type="ECO:0000313" key="3">
    <source>
        <dbReference type="RefSeq" id="XP_014664236.1"/>
    </source>
</evidence>
<feature type="compositionally biased region" description="Low complexity" evidence="1">
    <location>
        <begin position="24"/>
        <end position="39"/>
    </location>
</feature>
<feature type="compositionally biased region" description="Basic and acidic residues" evidence="1">
    <location>
        <begin position="53"/>
        <end position="63"/>
    </location>
</feature>
<organism evidence="2 3">
    <name type="scientific">Priapulus caudatus</name>
    <name type="common">Priapulid worm</name>
    <dbReference type="NCBI Taxonomy" id="37621"/>
    <lineage>
        <taxon>Eukaryota</taxon>
        <taxon>Metazoa</taxon>
        <taxon>Ecdysozoa</taxon>
        <taxon>Scalidophora</taxon>
        <taxon>Priapulida</taxon>
        <taxon>Priapulimorpha</taxon>
        <taxon>Priapulimorphida</taxon>
        <taxon>Priapulidae</taxon>
        <taxon>Priapulus</taxon>
    </lineage>
</organism>
<dbReference type="GeneID" id="106806715"/>
<sequence length="443" mass="48735">MSSSVRGESKRSAARHLPTQANGTLLSSLSATRLSPAPASHRRSRRSPSPSLNRERDINNGDTERMSYSEGLYWLTKHISTVNSAVMLVKTHPRVVREKPLAFFNEFLKSARKKAKTVPPVTPLSGTRMTASSRDQPTAELAGLRSVYICGYSPPCGSDFFWEVCRSLLPHRYLRCSPQVTAPRDIDEFERVLHGELRHLQQARVFLLLLSEHTLANGLCTALVQLAVHMRRPIRGVRAAAFSRLDMPLPLPIDVKEFLLSCAPSGGGEMVWESAAAEDAAPRAQKSDGGAAEQPTSSMRDMIRCVHEAAVVYDAQDSTRSVAELLRHLADADDDNRPSTNSRFAWPTDDASGTSYLGPKIGVNYDESMVLRTPSPSPRKTNYIVFGSKERGEAGPIIVTFPNDDREMSIESNSSGCTPPQNMANDIYDGPLEYHSDNSLSPV</sequence>